<organism evidence="2 3">
    <name type="scientific">Chengkuizengella marina</name>
    <dbReference type="NCBI Taxonomy" id="2507566"/>
    <lineage>
        <taxon>Bacteria</taxon>
        <taxon>Bacillati</taxon>
        <taxon>Bacillota</taxon>
        <taxon>Bacilli</taxon>
        <taxon>Bacillales</taxon>
        <taxon>Paenibacillaceae</taxon>
        <taxon>Chengkuizengella</taxon>
    </lineage>
</organism>
<protein>
    <submittedName>
        <fullName evidence="2">tRNA (Adenosine(37)-N6)-threonylcarbamoyltransferase complex dimerization subunit type 1 TsaB</fullName>
    </submittedName>
</protein>
<sequence>MKIGQTLNHLSNNFMLCMDTSTSDLTVAVLQNDQCLKEIRVKAERSHSIQLIPCIQKLLSDVDLKMRDLNCIAAGQGPGSYTGVRIAVTVAKTLAWTLHIPLFGVSSLEGLSYGINREMKLNELGSNGLDNWIIPILNARRGQVYTALYEFKENGHENRLPDGIRLMETWVQQIHEYLESQSSSKQITFVGDVEQFKAEISRLEQVSGQKMNCYEKHMNAYDIGLLAFKQRDRSKIKEPHHFIPNYTQLAEAEKNL</sequence>
<dbReference type="Proteomes" id="UP000448943">
    <property type="component" value="Unassembled WGS sequence"/>
</dbReference>
<dbReference type="Gene3D" id="3.30.420.40">
    <property type="match status" value="2"/>
</dbReference>
<reference evidence="2 3" key="1">
    <citation type="submission" date="2019-01" db="EMBL/GenBank/DDBJ databases">
        <title>Chengkuizengella sp. nov., isolated from deep-sea sediment of East Pacific Ocean.</title>
        <authorList>
            <person name="Yang J."/>
            <person name="Lai Q."/>
            <person name="Shao Z."/>
        </authorList>
    </citation>
    <scope>NUCLEOTIDE SEQUENCE [LARGE SCALE GENOMIC DNA]</scope>
    <source>
        <strain evidence="2 3">YPA3-1-1</strain>
    </source>
</reference>
<accession>A0A6N9PY79</accession>
<evidence type="ECO:0000313" key="3">
    <source>
        <dbReference type="Proteomes" id="UP000448943"/>
    </source>
</evidence>
<dbReference type="PANTHER" id="PTHR11735:SF11">
    <property type="entry name" value="TRNA THREONYLCARBAMOYLADENOSINE BIOSYNTHESIS PROTEIN TSAB"/>
    <property type="match status" value="1"/>
</dbReference>
<dbReference type="InterPro" id="IPR022496">
    <property type="entry name" value="T6A_TsaB"/>
</dbReference>
<dbReference type="InterPro" id="IPR000905">
    <property type="entry name" value="Gcp-like_dom"/>
</dbReference>
<keyword evidence="3" id="KW-1185">Reference proteome</keyword>
<dbReference type="InterPro" id="IPR043129">
    <property type="entry name" value="ATPase_NBD"/>
</dbReference>
<dbReference type="NCBIfam" id="TIGR03725">
    <property type="entry name" value="T6A_YeaZ"/>
    <property type="match status" value="1"/>
</dbReference>
<evidence type="ECO:0000259" key="1">
    <source>
        <dbReference type="Pfam" id="PF00814"/>
    </source>
</evidence>
<dbReference type="AlphaFoldDB" id="A0A6N9PY79"/>
<dbReference type="PANTHER" id="PTHR11735">
    <property type="entry name" value="TRNA N6-ADENOSINE THREONYLCARBAMOYLTRANSFERASE"/>
    <property type="match status" value="1"/>
</dbReference>
<dbReference type="CDD" id="cd24032">
    <property type="entry name" value="ASKHA_NBD_TsaB"/>
    <property type="match status" value="1"/>
</dbReference>
<dbReference type="RefSeq" id="WP_160645267.1">
    <property type="nucleotide sequence ID" value="NZ_SIJB01000014.1"/>
</dbReference>
<feature type="domain" description="Gcp-like" evidence="1">
    <location>
        <begin position="42"/>
        <end position="255"/>
    </location>
</feature>
<evidence type="ECO:0000313" key="2">
    <source>
        <dbReference type="EMBL" id="NBI28479.1"/>
    </source>
</evidence>
<dbReference type="EMBL" id="SIJB01000014">
    <property type="protein sequence ID" value="NBI28479.1"/>
    <property type="molecule type" value="Genomic_DNA"/>
</dbReference>
<gene>
    <name evidence="2" type="primary">tsaB</name>
    <name evidence="2" type="ORF">ERL59_05875</name>
</gene>
<dbReference type="GO" id="GO:0005829">
    <property type="term" value="C:cytosol"/>
    <property type="evidence" value="ECO:0007669"/>
    <property type="project" value="TreeGrafter"/>
</dbReference>
<dbReference type="SUPFAM" id="SSF53067">
    <property type="entry name" value="Actin-like ATPase domain"/>
    <property type="match status" value="2"/>
</dbReference>
<name>A0A6N9PY79_9BACL</name>
<comment type="caution">
    <text evidence="2">The sequence shown here is derived from an EMBL/GenBank/DDBJ whole genome shotgun (WGS) entry which is preliminary data.</text>
</comment>
<dbReference type="OrthoDB" id="9784166at2"/>
<keyword evidence="2" id="KW-0808">Transferase</keyword>
<dbReference type="GO" id="GO:0016740">
    <property type="term" value="F:transferase activity"/>
    <property type="evidence" value="ECO:0007669"/>
    <property type="project" value="UniProtKB-KW"/>
</dbReference>
<dbReference type="GO" id="GO:0002949">
    <property type="term" value="P:tRNA threonylcarbamoyladenosine modification"/>
    <property type="evidence" value="ECO:0007669"/>
    <property type="project" value="InterPro"/>
</dbReference>
<proteinExistence type="predicted"/>
<dbReference type="Pfam" id="PF00814">
    <property type="entry name" value="TsaD"/>
    <property type="match status" value="1"/>
</dbReference>